<accession>A0A8S1NY39</accession>
<dbReference type="EMBL" id="CAJJDN010000063">
    <property type="protein sequence ID" value="CAD8094916.1"/>
    <property type="molecule type" value="Genomic_DNA"/>
</dbReference>
<reference evidence="2" key="1">
    <citation type="submission" date="2021-01" db="EMBL/GenBank/DDBJ databases">
        <authorList>
            <consortium name="Genoscope - CEA"/>
            <person name="William W."/>
        </authorList>
    </citation>
    <scope>NUCLEOTIDE SEQUENCE</scope>
</reference>
<organism evidence="2 3">
    <name type="scientific">Paramecium sonneborni</name>
    <dbReference type="NCBI Taxonomy" id="65129"/>
    <lineage>
        <taxon>Eukaryota</taxon>
        <taxon>Sar</taxon>
        <taxon>Alveolata</taxon>
        <taxon>Ciliophora</taxon>
        <taxon>Intramacronucleata</taxon>
        <taxon>Oligohymenophorea</taxon>
        <taxon>Peniculida</taxon>
        <taxon>Parameciidae</taxon>
        <taxon>Paramecium</taxon>
    </lineage>
</organism>
<dbReference type="Proteomes" id="UP000692954">
    <property type="component" value="Unassembled WGS sequence"/>
</dbReference>
<feature type="compositionally biased region" description="Basic and acidic residues" evidence="1">
    <location>
        <begin position="68"/>
        <end position="80"/>
    </location>
</feature>
<evidence type="ECO:0000256" key="1">
    <source>
        <dbReference type="SAM" id="MobiDB-lite"/>
    </source>
</evidence>
<name>A0A8S1NY39_9CILI</name>
<protein>
    <submittedName>
        <fullName evidence="2">Uncharacterized protein</fullName>
    </submittedName>
</protein>
<evidence type="ECO:0000313" key="3">
    <source>
        <dbReference type="Proteomes" id="UP000692954"/>
    </source>
</evidence>
<comment type="caution">
    <text evidence="2">The sequence shown here is derived from an EMBL/GenBank/DDBJ whole genome shotgun (WGS) entry which is preliminary data.</text>
</comment>
<sequence length="80" mass="9668">MGCCITKNQIQQKDFHHFNSRIDKNMGNETQNQEKNKLFQIPKNPILQRRLSQKKENFVTKQTYSYSERNKDTSRNNEYL</sequence>
<keyword evidence="3" id="KW-1185">Reference proteome</keyword>
<evidence type="ECO:0000313" key="2">
    <source>
        <dbReference type="EMBL" id="CAD8094916.1"/>
    </source>
</evidence>
<gene>
    <name evidence="2" type="ORF">PSON_ATCC_30995.1.T0630131</name>
</gene>
<feature type="region of interest" description="Disordered" evidence="1">
    <location>
        <begin position="60"/>
        <end position="80"/>
    </location>
</feature>
<dbReference type="AlphaFoldDB" id="A0A8S1NY39"/>
<proteinExistence type="predicted"/>